<dbReference type="EMBL" id="CM017648">
    <property type="protein sequence ID" value="TYJ00978.1"/>
    <property type="molecule type" value="Genomic_DNA"/>
</dbReference>
<gene>
    <name evidence="1" type="ORF">E1A91_A13G122300v1</name>
</gene>
<dbReference type="Proteomes" id="UP000323597">
    <property type="component" value="Chromosome A13"/>
</dbReference>
<accession>A0A5D2WH30</accession>
<protein>
    <submittedName>
        <fullName evidence="1">Uncharacterized protein</fullName>
    </submittedName>
</protein>
<name>A0A5D2WH30_GOSMU</name>
<keyword evidence="2" id="KW-1185">Reference proteome</keyword>
<dbReference type="AlphaFoldDB" id="A0A5D2WH30"/>
<evidence type="ECO:0000313" key="1">
    <source>
        <dbReference type="EMBL" id="TYJ00978.1"/>
    </source>
</evidence>
<organism evidence="1 2">
    <name type="scientific">Gossypium mustelinum</name>
    <name type="common">Cotton</name>
    <name type="synonym">Gossypium caicoense</name>
    <dbReference type="NCBI Taxonomy" id="34275"/>
    <lineage>
        <taxon>Eukaryota</taxon>
        <taxon>Viridiplantae</taxon>
        <taxon>Streptophyta</taxon>
        <taxon>Embryophyta</taxon>
        <taxon>Tracheophyta</taxon>
        <taxon>Spermatophyta</taxon>
        <taxon>Magnoliopsida</taxon>
        <taxon>eudicotyledons</taxon>
        <taxon>Gunneridae</taxon>
        <taxon>Pentapetalae</taxon>
        <taxon>rosids</taxon>
        <taxon>malvids</taxon>
        <taxon>Malvales</taxon>
        <taxon>Malvaceae</taxon>
        <taxon>Malvoideae</taxon>
        <taxon>Gossypium</taxon>
    </lineage>
</organism>
<evidence type="ECO:0000313" key="2">
    <source>
        <dbReference type="Proteomes" id="UP000323597"/>
    </source>
</evidence>
<sequence>MQKDRGNKCPTITALTLGAPASWPSWLVPGSGVRGLHALNEPPPEPPYTVVRVLKTLPFLCRFSGLQWFVLFY</sequence>
<proteinExistence type="predicted"/>
<reference evidence="1 2" key="1">
    <citation type="submission" date="2019-07" db="EMBL/GenBank/DDBJ databases">
        <title>WGS assembly of Gossypium mustelinum.</title>
        <authorList>
            <person name="Chen Z.J."/>
            <person name="Sreedasyam A."/>
            <person name="Ando A."/>
            <person name="Song Q."/>
            <person name="De L."/>
            <person name="Hulse-Kemp A."/>
            <person name="Ding M."/>
            <person name="Ye W."/>
            <person name="Kirkbride R."/>
            <person name="Jenkins J."/>
            <person name="Plott C."/>
            <person name="Lovell J."/>
            <person name="Lin Y.-M."/>
            <person name="Vaughn R."/>
            <person name="Liu B."/>
            <person name="Li W."/>
            <person name="Simpson S."/>
            <person name="Scheffler B."/>
            <person name="Saski C."/>
            <person name="Grover C."/>
            <person name="Hu G."/>
            <person name="Conover J."/>
            <person name="Carlson J."/>
            <person name="Shu S."/>
            <person name="Boston L."/>
            <person name="Williams M."/>
            <person name="Peterson D."/>
            <person name="Mcgee K."/>
            <person name="Jones D."/>
            <person name="Wendel J."/>
            <person name="Stelly D."/>
            <person name="Grimwood J."/>
            <person name="Schmutz J."/>
        </authorList>
    </citation>
    <scope>NUCLEOTIDE SEQUENCE [LARGE SCALE GENOMIC DNA]</scope>
    <source>
        <strain evidence="1">1408120.09</strain>
    </source>
</reference>